<dbReference type="InterPro" id="IPR030381">
    <property type="entry name" value="G_DYNAMIN_dom"/>
</dbReference>
<dbReference type="InterPro" id="IPR045063">
    <property type="entry name" value="Dynamin_N"/>
</dbReference>
<dbReference type="InterPro" id="IPR022812">
    <property type="entry name" value="Dynamin"/>
</dbReference>
<dbReference type="EMBL" id="JAVHNQ010000001">
    <property type="protein sequence ID" value="KAK6359071.1"/>
    <property type="molecule type" value="Genomic_DNA"/>
</dbReference>
<organism evidence="5 6">
    <name type="scientific">Orbilia brochopaga</name>
    <dbReference type="NCBI Taxonomy" id="3140254"/>
    <lineage>
        <taxon>Eukaryota</taxon>
        <taxon>Fungi</taxon>
        <taxon>Dikarya</taxon>
        <taxon>Ascomycota</taxon>
        <taxon>Pezizomycotina</taxon>
        <taxon>Orbiliomycetes</taxon>
        <taxon>Orbiliales</taxon>
        <taxon>Orbiliaceae</taxon>
        <taxon>Orbilia</taxon>
    </lineage>
</organism>
<dbReference type="CDD" id="cd08771">
    <property type="entry name" value="DLP_1"/>
    <property type="match status" value="1"/>
</dbReference>
<dbReference type="PANTHER" id="PTHR11566:SF21">
    <property type="entry name" value="DYNAMIN RELATED PROTEIN 1, ISOFORM A"/>
    <property type="match status" value="1"/>
</dbReference>
<comment type="caution">
    <text evidence="5">The sequence shown here is derived from an EMBL/GenBank/DDBJ whole genome shotgun (WGS) entry which is preliminary data.</text>
</comment>
<dbReference type="Pfam" id="PF01031">
    <property type="entry name" value="Dynamin_M"/>
    <property type="match status" value="1"/>
</dbReference>
<dbReference type="InterPro" id="IPR000375">
    <property type="entry name" value="Dynamin_stalk"/>
</dbReference>
<dbReference type="GO" id="GO:0008017">
    <property type="term" value="F:microtubule binding"/>
    <property type="evidence" value="ECO:0007669"/>
    <property type="project" value="TreeGrafter"/>
</dbReference>
<gene>
    <name evidence="5" type="ORF">TWF696_000239</name>
</gene>
<dbReference type="GO" id="GO:0006897">
    <property type="term" value="P:endocytosis"/>
    <property type="evidence" value="ECO:0007669"/>
    <property type="project" value="TreeGrafter"/>
</dbReference>
<dbReference type="PROSITE" id="PS51718">
    <property type="entry name" value="G_DYNAMIN_2"/>
    <property type="match status" value="1"/>
</dbReference>
<dbReference type="PROSITE" id="PS51388">
    <property type="entry name" value="GED"/>
    <property type="match status" value="1"/>
</dbReference>
<dbReference type="GO" id="GO:0005739">
    <property type="term" value="C:mitochondrion"/>
    <property type="evidence" value="ECO:0007669"/>
    <property type="project" value="TreeGrafter"/>
</dbReference>
<dbReference type="FunFam" id="3.40.50.300:FF:001425">
    <property type="entry name" value="Dynamin GTPase, putative"/>
    <property type="match status" value="1"/>
</dbReference>
<accession>A0AAV9VAP5</accession>
<dbReference type="GO" id="GO:0000266">
    <property type="term" value="P:mitochondrial fission"/>
    <property type="evidence" value="ECO:0007669"/>
    <property type="project" value="TreeGrafter"/>
</dbReference>
<evidence type="ECO:0000313" key="6">
    <source>
        <dbReference type="Proteomes" id="UP001375240"/>
    </source>
</evidence>
<evidence type="ECO:0008006" key="7">
    <source>
        <dbReference type="Google" id="ProtNLM"/>
    </source>
</evidence>
<dbReference type="GO" id="GO:0005874">
    <property type="term" value="C:microtubule"/>
    <property type="evidence" value="ECO:0007669"/>
    <property type="project" value="TreeGrafter"/>
</dbReference>
<keyword evidence="6" id="KW-1185">Reference proteome</keyword>
<dbReference type="SMART" id="SM00053">
    <property type="entry name" value="DYNc"/>
    <property type="match status" value="1"/>
</dbReference>
<evidence type="ECO:0000256" key="2">
    <source>
        <dbReference type="ARBA" id="ARBA00023134"/>
    </source>
</evidence>
<dbReference type="PANTHER" id="PTHR11566">
    <property type="entry name" value="DYNAMIN"/>
    <property type="match status" value="1"/>
</dbReference>
<feature type="domain" description="Dynamin-type G" evidence="4">
    <location>
        <begin position="36"/>
        <end position="334"/>
    </location>
</feature>
<reference evidence="5 6" key="1">
    <citation type="submission" date="2019-10" db="EMBL/GenBank/DDBJ databases">
        <authorList>
            <person name="Palmer J.M."/>
        </authorList>
    </citation>
    <scope>NUCLEOTIDE SEQUENCE [LARGE SCALE GENOMIC DNA]</scope>
    <source>
        <strain evidence="5 6">TWF696</strain>
    </source>
</reference>
<keyword evidence="1" id="KW-0547">Nucleotide-binding</keyword>
<dbReference type="InterPro" id="IPR020850">
    <property type="entry name" value="GED_dom"/>
</dbReference>
<name>A0AAV9VAP5_9PEZI</name>
<evidence type="ECO:0000259" key="3">
    <source>
        <dbReference type="PROSITE" id="PS51388"/>
    </source>
</evidence>
<sequence length="715" mass="80351">MSAMSLTSSSDQANKSKSKSFLQKIAELRAHGIGDHISLPQLVVCGDQSAGKSSVLEGITGIPFPRNDGVCTKFATEITLTHNDGEKTIIKASIIPHASRSEEERARISSFVWDLASFDELPPVISEVGEIMGLRGFGRKSAVSTGPAFGADVLSIKVSGPTGRHLTVVDLPGLIVVANDEQTSEDVQLVERLVDDYIKSPRTIIIAIVQAGNDIANQRIIQKARQVDTNGERTVGVITKPDLINLGTEKRIAMLSRNEDTTKLKRGFFIVKNPAPKDLEAGDMTSEARRRMEHAFFTSPPWSEQRLDKDRVGTARLAAYLQSILDRHIERELPKVYNEIRQLLTETEEALMALGPERKTVTEMKAYLAEVSLQFHDLCRQGLDGYYAKYGDTFFEDDTMRLRAQVHIFNNKFADEMRLNGAKWRCLTNVNEPMDDTQEAEDEDEDEIDAENRLINMAAEQRALAEQWILATYRRTRGQELQGTYNSVLLAELFHEQSSAWLGIAREHLHTVFRSISQFVRRAVDFIIKDEQVRRRLLPEMQDILSESHSEAKAELTKLWNDERRFPMTYNPYYADIVQQARKDDKQNSLLTAVTDSSDNVVQHDGDLVNLSSLKAALMATIGIDIEAQACKEATAALKAYYEVALKTFVDNVCRQVIERHILTNLSEIFSPVSVMRLSTEKIEHIGSESDEVQIKRQELETLKEQLEAGLSVLV</sequence>
<protein>
    <recommendedName>
        <fullName evidence="7">Dynamin GTPase</fullName>
    </recommendedName>
</protein>
<dbReference type="InterPro" id="IPR001401">
    <property type="entry name" value="Dynamin_GTPase"/>
</dbReference>
<dbReference type="SUPFAM" id="SSF52540">
    <property type="entry name" value="P-loop containing nucleoside triphosphate hydrolases"/>
    <property type="match status" value="1"/>
</dbReference>
<feature type="domain" description="GED" evidence="3">
    <location>
        <begin position="631"/>
        <end position="715"/>
    </location>
</feature>
<dbReference type="GO" id="GO:0016559">
    <property type="term" value="P:peroxisome fission"/>
    <property type="evidence" value="ECO:0007669"/>
    <property type="project" value="TreeGrafter"/>
</dbReference>
<evidence type="ECO:0000256" key="1">
    <source>
        <dbReference type="ARBA" id="ARBA00022741"/>
    </source>
</evidence>
<dbReference type="InterPro" id="IPR027417">
    <property type="entry name" value="P-loop_NTPase"/>
</dbReference>
<evidence type="ECO:0000313" key="5">
    <source>
        <dbReference type="EMBL" id="KAK6359071.1"/>
    </source>
</evidence>
<dbReference type="Gene3D" id="3.40.50.300">
    <property type="entry name" value="P-loop containing nucleotide triphosphate hydrolases"/>
    <property type="match status" value="1"/>
</dbReference>
<evidence type="ECO:0000259" key="4">
    <source>
        <dbReference type="PROSITE" id="PS51718"/>
    </source>
</evidence>
<dbReference type="Gene3D" id="1.20.120.1240">
    <property type="entry name" value="Dynamin, middle domain"/>
    <property type="match status" value="1"/>
</dbReference>
<dbReference type="PRINTS" id="PR00195">
    <property type="entry name" value="DYNAMIN"/>
</dbReference>
<dbReference type="GO" id="GO:0005525">
    <property type="term" value="F:GTP binding"/>
    <property type="evidence" value="ECO:0007669"/>
    <property type="project" value="InterPro"/>
</dbReference>
<dbReference type="GO" id="GO:0048312">
    <property type="term" value="P:intracellular distribution of mitochondria"/>
    <property type="evidence" value="ECO:0007669"/>
    <property type="project" value="TreeGrafter"/>
</dbReference>
<dbReference type="GO" id="GO:0003924">
    <property type="term" value="F:GTPase activity"/>
    <property type="evidence" value="ECO:0007669"/>
    <property type="project" value="InterPro"/>
</dbReference>
<dbReference type="GO" id="GO:0016020">
    <property type="term" value="C:membrane"/>
    <property type="evidence" value="ECO:0007669"/>
    <property type="project" value="TreeGrafter"/>
</dbReference>
<dbReference type="Pfam" id="PF00350">
    <property type="entry name" value="Dynamin_N"/>
    <property type="match status" value="1"/>
</dbReference>
<keyword evidence="2" id="KW-0342">GTP-binding</keyword>
<dbReference type="AlphaFoldDB" id="A0AAV9VAP5"/>
<dbReference type="Proteomes" id="UP001375240">
    <property type="component" value="Unassembled WGS sequence"/>
</dbReference>
<proteinExistence type="predicted"/>